<comment type="caution">
    <text evidence="2">The sequence shown here is derived from an EMBL/GenBank/DDBJ whole genome shotgun (WGS) entry which is preliminary data.</text>
</comment>
<feature type="compositionally biased region" description="Basic and acidic residues" evidence="1">
    <location>
        <begin position="22"/>
        <end position="47"/>
    </location>
</feature>
<organism evidence="2 3">
    <name type="scientific">Actinophytocola xanthii</name>
    <dbReference type="NCBI Taxonomy" id="1912961"/>
    <lineage>
        <taxon>Bacteria</taxon>
        <taxon>Bacillati</taxon>
        <taxon>Actinomycetota</taxon>
        <taxon>Actinomycetes</taxon>
        <taxon>Pseudonocardiales</taxon>
        <taxon>Pseudonocardiaceae</taxon>
    </lineage>
</organism>
<feature type="region of interest" description="Disordered" evidence="1">
    <location>
        <begin position="1"/>
        <end position="61"/>
    </location>
</feature>
<dbReference type="Proteomes" id="UP000185596">
    <property type="component" value="Unassembled WGS sequence"/>
</dbReference>
<dbReference type="RefSeq" id="WP_075125923.1">
    <property type="nucleotide sequence ID" value="NZ_MSIE01000021.1"/>
</dbReference>
<dbReference type="OrthoDB" id="3696699at2"/>
<name>A0A1Q8CRP2_9PSEU</name>
<evidence type="ECO:0000313" key="3">
    <source>
        <dbReference type="Proteomes" id="UP000185596"/>
    </source>
</evidence>
<dbReference type="AlphaFoldDB" id="A0A1Q8CRP2"/>
<reference evidence="2 3" key="1">
    <citation type="submission" date="2016-12" db="EMBL/GenBank/DDBJ databases">
        <title>The draft genome sequence of Actinophytocola sp. 11-183.</title>
        <authorList>
            <person name="Wang W."/>
            <person name="Yuan L."/>
        </authorList>
    </citation>
    <scope>NUCLEOTIDE SEQUENCE [LARGE SCALE GENOMIC DNA]</scope>
    <source>
        <strain evidence="2 3">11-183</strain>
    </source>
</reference>
<keyword evidence="3" id="KW-1185">Reference proteome</keyword>
<evidence type="ECO:0000256" key="1">
    <source>
        <dbReference type="SAM" id="MobiDB-lite"/>
    </source>
</evidence>
<accession>A0A1Q8CRP2</accession>
<evidence type="ECO:0000313" key="2">
    <source>
        <dbReference type="EMBL" id="OLF17032.1"/>
    </source>
</evidence>
<dbReference type="EMBL" id="MSIE01000021">
    <property type="protein sequence ID" value="OLF17032.1"/>
    <property type="molecule type" value="Genomic_DNA"/>
</dbReference>
<protein>
    <submittedName>
        <fullName evidence="2">Uncharacterized protein</fullName>
    </submittedName>
</protein>
<proteinExistence type="predicted"/>
<sequence>MGYEEDVMQADQQEKQGAPTEEEPRQGRHSAPEGAERHPLIDLERDPTPGVANHAKPDDEE</sequence>
<gene>
    <name evidence="2" type="ORF">BU204_13080</name>
</gene>